<dbReference type="Proteomes" id="UP000708208">
    <property type="component" value="Unassembled WGS sequence"/>
</dbReference>
<sequence length="140" mass="15843">MILNSAWKDVTESISDSIDENELNDPGISAEILEDFYHVDDNVVAFEIPTDTDIAEELVRPDEEPLLQDEGEDDHIIERPVVSNSEATECIDKLRKVSQINVENGQANEQGTVQHENVHHAEDLNEAEEWFDAVEVQDED</sequence>
<evidence type="ECO:0000313" key="2">
    <source>
        <dbReference type="Proteomes" id="UP000708208"/>
    </source>
</evidence>
<dbReference type="AlphaFoldDB" id="A0A8J2KQ11"/>
<name>A0A8J2KQ11_9HEXA</name>
<organism evidence="1 2">
    <name type="scientific">Allacma fusca</name>
    <dbReference type="NCBI Taxonomy" id="39272"/>
    <lineage>
        <taxon>Eukaryota</taxon>
        <taxon>Metazoa</taxon>
        <taxon>Ecdysozoa</taxon>
        <taxon>Arthropoda</taxon>
        <taxon>Hexapoda</taxon>
        <taxon>Collembola</taxon>
        <taxon>Symphypleona</taxon>
        <taxon>Sminthuridae</taxon>
        <taxon>Allacma</taxon>
    </lineage>
</organism>
<gene>
    <name evidence="1" type="ORF">AFUS01_LOCUS29066</name>
</gene>
<reference evidence="1" key="1">
    <citation type="submission" date="2021-06" db="EMBL/GenBank/DDBJ databases">
        <authorList>
            <person name="Hodson N. C."/>
            <person name="Mongue J. A."/>
            <person name="Jaron S. K."/>
        </authorList>
    </citation>
    <scope>NUCLEOTIDE SEQUENCE</scope>
</reference>
<accession>A0A8J2KQ11</accession>
<keyword evidence="2" id="KW-1185">Reference proteome</keyword>
<proteinExistence type="predicted"/>
<dbReference type="EMBL" id="CAJVCH010424147">
    <property type="protein sequence ID" value="CAG7818570.1"/>
    <property type="molecule type" value="Genomic_DNA"/>
</dbReference>
<protein>
    <submittedName>
        <fullName evidence="1">Uncharacterized protein</fullName>
    </submittedName>
</protein>
<evidence type="ECO:0000313" key="1">
    <source>
        <dbReference type="EMBL" id="CAG7818570.1"/>
    </source>
</evidence>
<comment type="caution">
    <text evidence="1">The sequence shown here is derived from an EMBL/GenBank/DDBJ whole genome shotgun (WGS) entry which is preliminary data.</text>
</comment>